<reference evidence="2" key="1">
    <citation type="journal article" date="2022" name="Environ. Microbiol.">
        <title>Functional analysis, diversity, and distribution of carbendazim hydrolases MheI and CbmA, responsible for the initial step in carbendazim degradation.</title>
        <authorList>
            <person name="Zhang M."/>
            <person name="Bai X."/>
            <person name="Li Q."/>
            <person name="Zhang L."/>
            <person name="Zhu Q."/>
            <person name="Gao S."/>
            <person name="Ke Z."/>
            <person name="Jiang M."/>
            <person name="Hu J."/>
            <person name="Qiu J."/>
            <person name="Hong Q."/>
        </authorList>
    </citation>
    <scope>NUCLEOTIDE SEQUENCE [LARGE SCALE GENOMIC DNA]</scope>
    <source>
        <strain evidence="2">djl-6</strain>
    </source>
</reference>
<keyword evidence="2" id="KW-1185">Reference proteome</keyword>
<accession>A0AB38R6R2</accession>
<gene>
    <name evidence="1" type="ORF">M0639_17150</name>
</gene>
<evidence type="ECO:0000313" key="1">
    <source>
        <dbReference type="EMBL" id="UPU40804.1"/>
    </source>
</evidence>
<dbReference type="RefSeq" id="WP_144245823.1">
    <property type="nucleotide sequence ID" value="NZ_CP096563.1"/>
</dbReference>
<proteinExistence type="predicted"/>
<dbReference type="AlphaFoldDB" id="A0AB38R6R2"/>
<sequence length="167" mass="19279">MNSIREMLISGYEGRYRKKLLRRGQLDWRNVPKRDRPSVLQRSYNEFVSANTHLESFRTDHLSGYSGDVTIVFSQRYLSRFQAIAGGVVEKSIERTLQKSAMMFLETGPTIVLVYHELGVRNAKWTSLQPAEIDPKLLKGRVARRVSHQMNRDHLAVLESVQMEVDS</sequence>
<protein>
    <submittedName>
        <fullName evidence="1">Uncharacterized protein</fullName>
    </submittedName>
</protein>
<name>A0AB38R6R2_RHOSG</name>
<evidence type="ECO:0000313" key="2">
    <source>
        <dbReference type="Proteomes" id="UP000831484"/>
    </source>
</evidence>
<dbReference type="EMBL" id="CP096563">
    <property type="protein sequence ID" value="UPU40804.1"/>
    <property type="molecule type" value="Genomic_DNA"/>
</dbReference>
<dbReference type="Proteomes" id="UP000831484">
    <property type="component" value="Chromosome"/>
</dbReference>
<organism evidence="1 2">
    <name type="scientific">Rhodococcus qingshengii JCM 15477</name>
    <dbReference type="NCBI Taxonomy" id="1303681"/>
    <lineage>
        <taxon>Bacteria</taxon>
        <taxon>Bacillati</taxon>
        <taxon>Actinomycetota</taxon>
        <taxon>Actinomycetes</taxon>
        <taxon>Mycobacteriales</taxon>
        <taxon>Nocardiaceae</taxon>
        <taxon>Rhodococcus</taxon>
        <taxon>Rhodococcus erythropolis group</taxon>
    </lineage>
</organism>